<proteinExistence type="inferred from homology"/>
<dbReference type="InterPro" id="IPR029058">
    <property type="entry name" value="AB_hydrolase_fold"/>
</dbReference>
<dbReference type="RefSeq" id="WP_072752893.1">
    <property type="nucleotide sequence ID" value="NZ_FOAW01000024.1"/>
</dbReference>
<gene>
    <name evidence="3" type="ORF">SAMN05444583_12444</name>
</gene>
<accession>A0A1H7W1Y4</accession>
<reference evidence="4" key="1">
    <citation type="submission" date="2016-10" db="EMBL/GenBank/DDBJ databases">
        <authorList>
            <person name="Varghese N."/>
            <person name="Submissions S."/>
        </authorList>
    </citation>
    <scope>NUCLEOTIDE SEQUENCE [LARGE SCALE GENOMIC DNA]</scope>
    <source>
        <strain evidence="4">DSM 44675</strain>
    </source>
</reference>
<dbReference type="OrthoDB" id="27092at2"/>
<dbReference type="GO" id="GO:0006171">
    <property type="term" value="P:cAMP biosynthetic process"/>
    <property type="evidence" value="ECO:0007669"/>
    <property type="project" value="TreeGrafter"/>
</dbReference>
<evidence type="ECO:0000313" key="3">
    <source>
        <dbReference type="EMBL" id="SEM15493.1"/>
    </source>
</evidence>
<feature type="domain" description="Guanylate cyclase" evidence="2">
    <location>
        <begin position="290"/>
        <end position="397"/>
    </location>
</feature>
<dbReference type="PANTHER" id="PTHR43081:SF19">
    <property type="entry name" value="PH-SENSITIVE ADENYLATE CYCLASE RV1264"/>
    <property type="match status" value="1"/>
</dbReference>
<evidence type="ECO:0000256" key="1">
    <source>
        <dbReference type="ARBA" id="ARBA00005381"/>
    </source>
</evidence>
<organism evidence="3 4">
    <name type="scientific">Rhodococcus maanshanensis</name>
    <dbReference type="NCBI Taxonomy" id="183556"/>
    <lineage>
        <taxon>Bacteria</taxon>
        <taxon>Bacillati</taxon>
        <taxon>Actinomycetota</taxon>
        <taxon>Actinomycetes</taxon>
        <taxon>Mycobacteriales</taxon>
        <taxon>Nocardiaceae</taxon>
        <taxon>Rhodococcus</taxon>
    </lineage>
</organism>
<dbReference type="SUPFAM" id="SSF53474">
    <property type="entry name" value="alpha/beta-Hydrolases"/>
    <property type="match status" value="1"/>
</dbReference>
<dbReference type="PANTHER" id="PTHR43081">
    <property type="entry name" value="ADENYLATE CYCLASE, TERMINAL-DIFFERENTIATION SPECIFIC-RELATED"/>
    <property type="match status" value="1"/>
</dbReference>
<sequence length="499" mass="53603">MDPPGTRYVERDGHALAYQVVGEGDVDVVWYFELNMHLDLLWTDPQIHYLLDRGTTFARTAYLQRRGVGLSDPVDHIPTLEQQAGDLLAVMDEIGMRSATLVGVASACGPVALLAARAPERVAGLVLIQAFAERLLGTGTPPGWDPADIERFIGGWRSAYAHWGSGASVPMWDPAVDSPFNRRLMALLERCTSTPATAQAHFEHILRVGYSEALPSIQCPTRVLLVPASPVSRGASRHVADLIPNGSFHLLPQAPAGASLGEAWVPILDHVEVVATGEHHPGHADRFLAALLFTDPVGSTEVLARIGDDAYRDLLAAHERSVRVEVEQAGGSLVNVTGDGTFSVFDGPVAAIRCAERVRRGARELGLEVRAGVHTGDVQRAGPELTGMTVHVGARIGAAAAAGEVLVSRAARDLSMGSGLSFVDHGERKLKGVPGRWRLYALAGADHTPRTVSRKAPRLSLIDQALLRTARRAPQVLRAAVSMAYARQRWSSRQGWSGD</sequence>
<evidence type="ECO:0000259" key="2">
    <source>
        <dbReference type="PROSITE" id="PS50125"/>
    </source>
</evidence>
<dbReference type="AlphaFoldDB" id="A0A1H7W1Y4"/>
<dbReference type="InterPro" id="IPR029787">
    <property type="entry name" value="Nucleotide_cyclase"/>
</dbReference>
<dbReference type="Gene3D" id="3.40.50.1820">
    <property type="entry name" value="alpha/beta hydrolase"/>
    <property type="match status" value="1"/>
</dbReference>
<dbReference type="SUPFAM" id="SSF55073">
    <property type="entry name" value="Nucleotide cyclase"/>
    <property type="match status" value="1"/>
</dbReference>
<dbReference type="GO" id="GO:0035556">
    <property type="term" value="P:intracellular signal transduction"/>
    <property type="evidence" value="ECO:0007669"/>
    <property type="project" value="InterPro"/>
</dbReference>
<keyword evidence="4" id="KW-1185">Reference proteome</keyword>
<dbReference type="Proteomes" id="UP000198677">
    <property type="component" value="Unassembled WGS sequence"/>
</dbReference>
<dbReference type="InterPro" id="IPR001054">
    <property type="entry name" value="A/G_cyclase"/>
</dbReference>
<comment type="similarity">
    <text evidence="1">Belongs to the adenylyl cyclase class-3 family.</text>
</comment>
<dbReference type="GO" id="GO:0004016">
    <property type="term" value="F:adenylate cyclase activity"/>
    <property type="evidence" value="ECO:0007669"/>
    <property type="project" value="UniProtKB-ARBA"/>
</dbReference>
<dbReference type="PROSITE" id="PS50125">
    <property type="entry name" value="GUANYLATE_CYCLASE_2"/>
    <property type="match status" value="1"/>
</dbReference>
<evidence type="ECO:0000313" key="4">
    <source>
        <dbReference type="Proteomes" id="UP000198677"/>
    </source>
</evidence>
<protein>
    <submittedName>
        <fullName evidence="3">Adenylate cyclase, class 3</fullName>
    </submittedName>
</protein>
<dbReference type="InterPro" id="IPR050697">
    <property type="entry name" value="Adenylyl/Guanylyl_Cyclase_3/4"/>
</dbReference>
<name>A0A1H7W1Y4_9NOCA</name>
<dbReference type="CDD" id="cd07302">
    <property type="entry name" value="CHD"/>
    <property type="match status" value="1"/>
</dbReference>
<dbReference type="EMBL" id="FOAW01000024">
    <property type="protein sequence ID" value="SEM15493.1"/>
    <property type="molecule type" value="Genomic_DNA"/>
</dbReference>
<dbReference type="Gene3D" id="3.30.70.1230">
    <property type="entry name" value="Nucleotide cyclase"/>
    <property type="match status" value="1"/>
</dbReference>